<comment type="caution">
    <text evidence="3">The sequence shown here is derived from an EMBL/GenBank/DDBJ whole genome shotgun (WGS) entry which is preliminary data.</text>
</comment>
<sequence length="235" mass="26024">MRSTNEHVLVEEGRRLSVVESRGPKSTTASLHVDGATVGEVSGSMLDTKDIEADDVKVRIRFGLRREVKRAELIGGGAEMIGGDWFEPPDGTSAHRLWQFREKHPGVYAARRVVTSTLGAVVAILGIGALVRAIVERYSPDIDLPDVTLPSVDLPDWMQYLNPMYWLRAPIDAIKAWMPSMTIDLPPWFGIIVPVAISVALAVLETRRQRRRKARSAEVVDDGDEQSTGRDDADR</sequence>
<keyword evidence="2" id="KW-0472">Membrane</keyword>
<evidence type="ECO:0008006" key="5">
    <source>
        <dbReference type="Google" id="ProtNLM"/>
    </source>
</evidence>
<organism evidence="3 4">
    <name type="scientific">Gordonia sesuvii</name>
    <dbReference type="NCBI Taxonomy" id="3116777"/>
    <lineage>
        <taxon>Bacteria</taxon>
        <taxon>Bacillati</taxon>
        <taxon>Actinomycetota</taxon>
        <taxon>Actinomycetes</taxon>
        <taxon>Mycobacteriales</taxon>
        <taxon>Gordoniaceae</taxon>
        <taxon>Gordonia</taxon>
    </lineage>
</organism>
<dbReference type="EMBL" id="JAZDUF010000001">
    <property type="protein sequence ID" value="MEE3849547.1"/>
    <property type="molecule type" value="Genomic_DNA"/>
</dbReference>
<feature type="transmembrane region" description="Helical" evidence="2">
    <location>
        <begin position="185"/>
        <end position="204"/>
    </location>
</feature>
<protein>
    <recommendedName>
        <fullName evidence="5">Transmembrane protein</fullName>
    </recommendedName>
</protein>
<dbReference type="Proteomes" id="UP001347146">
    <property type="component" value="Unassembled WGS sequence"/>
</dbReference>
<evidence type="ECO:0000256" key="1">
    <source>
        <dbReference type="SAM" id="MobiDB-lite"/>
    </source>
</evidence>
<proteinExistence type="predicted"/>
<gene>
    <name evidence="3" type="ORF">VZC37_04345</name>
</gene>
<keyword evidence="2" id="KW-0812">Transmembrane</keyword>
<feature type="region of interest" description="Disordered" evidence="1">
    <location>
        <begin position="213"/>
        <end position="235"/>
    </location>
</feature>
<evidence type="ECO:0000313" key="4">
    <source>
        <dbReference type="Proteomes" id="UP001347146"/>
    </source>
</evidence>
<feature type="transmembrane region" description="Helical" evidence="2">
    <location>
        <begin position="113"/>
        <end position="135"/>
    </location>
</feature>
<accession>A0ABU7M981</accession>
<keyword evidence="4" id="KW-1185">Reference proteome</keyword>
<reference evidence="3 4" key="1">
    <citation type="submission" date="2024-01" db="EMBL/GenBank/DDBJ databases">
        <title>Draft genome sequence of Gordonia sp. LSe1-13.</title>
        <authorList>
            <person name="Suphannarot A."/>
            <person name="Mingma R."/>
        </authorList>
    </citation>
    <scope>NUCLEOTIDE SEQUENCE [LARGE SCALE GENOMIC DNA]</scope>
    <source>
        <strain evidence="3 4">LSe1-13</strain>
    </source>
</reference>
<evidence type="ECO:0000313" key="3">
    <source>
        <dbReference type="EMBL" id="MEE3849547.1"/>
    </source>
</evidence>
<evidence type="ECO:0000256" key="2">
    <source>
        <dbReference type="SAM" id="Phobius"/>
    </source>
</evidence>
<dbReference type="RefSeq" id="WP_330431174.1">
    <property type="nucleotide sequence ID" value="NZ_JAZDUF010000001.1"/>
</dbReference>
<keyword evidence="2" id="KW-1133">Transmembrane helix</keyword>
<name>A0ABU7M981_9ACTN</name>